<dbReference type="CDD" id="cd03124">
    <property type="entry name" value="alpha_CA_prokaryotic_like"/>
    <property type="match status" value="1"/>
</dbReference>
<evidence type="ECO:0000256" key="1">
    <source>
        <dbReference type="ARBA" id="ARBA00010718"/>
    </source>
</evidence>
<sequence>MLNYQQQDQWQPTVGKRQSPIDLKTTSTQVSGPLNIQLASHYQLTQVTDDQTTIKVFGQGDVELFDRHYQLSQCHFHHPAEHTIDQQTYPFEIHLVHQTEIGQLCVVALMVELGQFDPVLQEIIDHYQPAGKQDVSLPIQQWLPSRPTGFHYLGSLTTPPLTEGVEWLVITNPNVHISPEQLNWFQHTFLPNNRLLQNDNHRSIFYHI</sequence>
<evidence type="ECO:0000256" key="6">
    <source>
        <dbReference type="ARBA" id="ARBA00048348"/>
    </source>
</evidence>
<gene>
    <name evidence="8" type="ORF">FD04_GL001114</name>
</gene>
<evidence type="ECO:0000256" key="2">
    <source>
        <dbReference type="ARBA" id="ARBA00012925"/>
    </source>
</evidence>
<dbReference type="PROSITE" id="PS51144">
    <property type="entry name" value="ALPHA_CA_2"/>
    <property type="match status" value="1"/>
</dbReference>
<proteinExistence type="inferred from homology"/>
<dbReference type="GO" id="GO:0008270">
    <property type="term" value="F:zinc ion binding"/>
    <property type="evidence" value="ECO:0007669"/>
    <property type="project" value="InterPro"/>
</dbReference>
<dbReference type="Gene3D" id="3.10.200.10">
    <property type="entry name" value="Alpha carbonic anhydrase"/>
    <property type="match status" value="1"/>
</dbReference>
<evidence type="ECO:0000259" key="7">
    <source>
        <dbReference type="PROSITE" id="PS51144"/>
    </source>
</evidence>
<dbReference type="OrthoDB" id="5327615at2"/>
<keyword evidence="3" id="KW-0479">Metal-binding</keyword>
<evidence type="ECO:0000256" key="3">
    <source>
        <dbReference type="ARBA" id="ARBA00022723"/>
    </source>
</evidence>
<dbReference type="InterPro" id="IPR023561">
    <property type="entry name" value="Carbonic_anhydrase_a-class"/>
</dbReference>
<dbReference type="Pfam" id="PF00194">
    <property type="entry name" value="Carb_anhydrase"/>
    <property type="match status" value="1"/>
</dbReference>
<dbReference type="GO" id="GO:0004089">
    <property type="term" value="F:carbonate dehydratase activity"/>
    <property type="evidence" value="ECO:0007669"/>
    <property type="project" value="UniProtKB-EC"/>
</dbReference>
<dbReference type="AlphaFoldDB" id="A0A0R1LRP1"/>
<comment type="caution">
    <text evidence="8">The sequence shown here is derived from an EMBL/GenBank/DDBJ whole genome shotgun (WGS) entry which is preliminary data.</text>
</comment>
<feature type="domain" description="Alpha-carbonic anhydrase" evidence="7">
    <location>
        <begin position="1"/>
        <end position="208"/>
    </location>
</feature>
<organism evidence="8 9">
    <name type="scientific">Secundilactobacillus odoratitofui DSM 19909 = JCM 15043</name>
    <dbReference type="NCBI Taxonomy" id="1423776"/>
    <lineage>
        <taxon>Bacteria</taxon>
        <taxon>Bacillati</taxon>
        <taxon>Bacillota</taxon>
        <taxon>Bacilli</taxon>
        <taxon>Lactobacillales</taxon>
        <taxon>Lactobacillaceae</taxon>
        <taxon>Secundilactobacillus</taxon>
    </lineage>
</organism>
<dbReference type="SUPFAM" id="SSF51069">
    <property type="entry name" value="Carbonic anhydrase"/>
    <property type="match status" value="1"/>
</dbReference>
<evidence type="ECO:0000313" key="8">
    <source>
        <dbReference type="EMBL" id="KRK98136.1"/>
    </source>
</evidence>
<dbReference type="PANTHER" id="PTHR18952">
    <property type="entry name" value="CARBONIC ANHYDRASE"/>
    <property type="match status" value="1"/>
</dbReference>
<keyword evidence="9" id="KW-1185">Reference proteome</keyword>
<dbReference type="RefSeq" id="WP_054700994.1">
    <property type="nucleotide sequence ID" value="NZ_AZEE01000028.1"/>
</dbReference>
<keyword evidence="4" id="KW-0862">Zinc</keyword>
<evidence type="ECO:0000256" key="4">
    <source>
        <dbReference type="ARBA" id="ARBA00022833"/>
    </source>
</evidence>
<dbReference type="SMART" id="SM01057">
    <property type="entry name" value="Carb_anhydrase"/>
    <property type="match status" value="1"/>
</dbReference>
<evidence type="ECO:0000313" key="9">
    <source>
        <dbReference type="Proteomes" id="UP000051160"/>
    </source>
</evidence>
<dbReference type="EC" id="4.2.1.1" evidence="2"/>
<reference evidence="8 9" key="1">
    <citation type="journal article" date="2015" name="Genome Announc.">
        <title>Expanding the biotechnology potential of lactobacilli through comparative genomics of 213 strains and associated genera.</title>
        <authorList>
            <person name="Sun Z."/>
            <person name="Harris H.M."/>
            <person name="McCann A."/>
            <person name="Guo C."/>
            <person name="Argimon S."/>
            <person name="Zhang W."/>
            <person name="Yang X."/>
            <person name="Jeffery I.B."/>
            <person name="Cooney J.C."/>
            <person name="Kagawa T.F."/>
            <person name="Liu W."/>
            <person name="Song Y."/>
            <person name="Salvetti E."/>
            <person name="Wrobel A."/>
            <person name="Rasinkangas P."/>
            <person name="Parkhill J."/>
            <person name="Rea M.C."/>
            <person name="O'Sullivan O."/>
            <person name="Ritari J."/>
            <person name="Douillard F.P."/>
            <person name="Paul Ross R."/>
            <person name="Yang R."/>
            <person name="Briner A.E."/>
            <person name="Felis G.E."/>
            <person name="de Vos W.M."/>
            <person name="Barrangou R."/>
            <person name="Klaenhammer T.R."/>
            <person name="Caufield P.W."/>
            <person name="Cui Y."/>
            <person name="Zhang H."/>
            <person name="O'Toole P.W."/>
        </authorList>
    </citation>
    <scope>NUCLEOTIDE SEQUENCE [LARGE SCALE GENOMIC DNA]</scope>
    <source>
        <strain evidence="8 9">DSM 19909</strain>
    </source>
</reference>
<evidence type="ECO:0000256" key="5">
    <source>
        <dbReference type="ARBA" id="ARBA00023239"/>
    </source>
</evidence>
<dbReference type="STRING" id="1423776.FD04_GL001114"/>
<dbReference type="InterPro" id="IPR036398">
    <property type="entry name" value="CA_dom_sf"/>
</dbReference>
<dbReference type="PATRIC" id="fig|1423776.4.peg.1126"/>
<dbReference type="EMBL" id="AZEE01000028">
    <property type="protein sequence ID" value="KRK98136.1"/>
    <property type="molecule type" value="Genomic_DNA"/>
</dbReference>
<dbReference type="InterPro" id="IPR001148">
    <property type="entry name" value="CA_dom"/>
</dbReference>
<dbReference type="Proteomes" id="UP000051160">
    <property type="component" value="Unassembled WGS sequence"/>
</dbReference>
<accession>A0A0R1LRP1</accession>
<keyword evidence="5" id="KW-0456">Lyase</keyword>
<name>A0A0R1LRP1_9LACO</name>
<dbReference type="PANTHER" id="PTHR18952:SF265">
    <property type="entry name" value="CARBONIC ANHYDRASE"/>
    <property type="match status" value="1"/>
</dbReference>
<comment type="catalytic activity">
    <reaction evidence="6">
        <text>hydrogencarbonate + H(+) = CO2 + H2O</text>
        <dbReference type="Rhea" id="RHEA:10748"/>
        <dbReference type="ChEBI" id="CHEBI:15377"/>
        <dbReference type="ChEBI" id="CHEBI:15378"/>
        <dbReference type="ChEBI" id="CHEBI:16526"/>
        <dbReference type="ChEBI" id="CHEBI:17544"/>
        <dbReference type="EC" id="4.2.1.1"/>
    </reaction>
</comment>
<dbReference type="InterPro" id="IPR041891">
    <property type="entry name" value="Alpha_CA_prokaryot-like"/>
</dbReference>
<protein>
    <recommendedName>
        <fullName evidence="2">carbonic anhydrase</fullName>
        <ecNumber evidence="2">4.2.1.1</ecNumber>
    </recommendedName>
</protein>
<comment type="similarity">
    <text evidence="1">Belongs to the alpha-carbonic anhydrase family.</text>
</comment>